<keyword evidence="7" id="KW-1185">Reference proteome</keyword>
<dbReference type="InterPro" id="IPR013098">
    <property type="entry name" value="Ig_I-set"/>
</dbReference>
<feature type="domain" description="Ig-like" evidence="6">
    <location>
        <begin position="221"/>
        <end position="308"/>
    </location>
</feature>
<dbReference type="SMART" id="SM00409">
    <property type="entry name" value="IG"/>
    <property type="match status" value="3"/>
</dbReference>
<dbReference type="InterPro" id="IPR003598">
    <property type="entry name" value="Ig_sub2"/>
</dbReference>
<evidence type="ECO:0000259" key="6">
    <source>
        <dbReference type="PROSITE" id="PS50835"/>
    </source>
</evidence>
<dbReference type="InterPro" id="IPR013783">
    <property type="entry name" value="Ig-like_fold"/>
</dbReference>
<dbReference type="Proteomes" id="UP000694846">
    <property type="component" value="Unplaced"/>
</dbReference>
<evidence type="ECO:0000313" key="8">
    <source>
        <dbReference type="RefSeq" id="XP_025408247.1"/>
    </source>
</evidence>
<dbReference type="InterPro" id="IPR007110">
    <property type="entry name" value="Ig-like_dom"/>
</dbReference>
<evidence type="ECO:0000256" key="3">
    <source>
        <dbReference type="SAM" id="MobiDB-lite"/>
    </source>
</evidence>
<evidence type="ECO:0000256" key="4">
    <source>
        <dbReference type="SAM" id="Phobius"/>
    </source>
</evidence>
<feature type="domain" description="Ig-like" evidence="6">
    <location>
        <begin position="23"/>
        <end position="121"/>
    </location>
</feature>
<evidence type="ECO:0000256" key="5">
    <source>
        <dbReference type="SAM" id="SignalP"/>
    </source>
</evidence>
<organism evidence="7 8">
    <name type="scientific">Sipha flava</name>
    <name type="common">yellow sugarcane aphid</name>
    <dbReference type="NCBI Taxonomy" id="143950"/>
    <lineage>
        <taxon>Eukaryota</taxon>
        <taxon>Metazoa</taxon>
        <taxon>Ecdysozoa</taxon>
        <taxon>Arthropoda</taxon>
        <taxon>Hexapoda</taxon>
        <taxon>Insecta</taxon>
        <taxon>Pterygota</taxon>
        <taxon>Neoptera</taxon>
        <taxon>Paraneoptera</taxon>
        <taxon>Hemiptera</taxon>
        <taxon>Sternorrhyncha</taxon>
        <taxon>Aphidomorpha</taxon>
        <taxon>Aphidoidea</taxon>
        <taxon>Aphididae</taxon>
        <taxon>Sipha</taxon>
    </lineage>
</organism>
<keyword evidence="4" id="KW-1133">Transmembrane helix</keyword>
<dbReference type="RefSeq" id="XP_025408247.1">
    <property type="nucleotide sequence ID" value="XM_025552462.1"/>
</dbReference>
<dbReference type="Pfam" id="PF13927">
    <property type="entry name" value="Ig_3"/>
    <property type="match status" value="1"/>
</dbReference>
<dbReference type="InterPro" id="IPR036179">
    <property type="entry name" value="Ig-like_dom_sf"/>
</dbReference>
<evidence type="ECO:0000256" key="2">
    <source>
        <dbReference type="ARBA" id="ARBA00023319"/>
    </source>
</evidence>
<feature type="transmembrane region" description="Helical" evidence="4">
    <location>
        <begin position="321"/>
        <end position="342"/>
    </location>
</feature>
<gene>
    <name evidence="8" type="primary">LOC112682018</name>
</gene>
<dbReference type="FunFam" id="2.60.40.10:FF:000032">
    <property type="entry name" value="palladin isoform X1"/>
    <property type="match status" value="1"/>
</dbReference>
<evidence type="ECO:0000256" key="1">
    <source>
        <dbReference type="ARBA" id="ARBA00023157"/>
    </source>
</evidence>
<dbReference type="InterPro" id="IPR003599">
    <property type="entry name" value="Ig_sub"/>
</dbReference>
<feature type="chain" id="PRO_5034562512" evidence="5">
    <location>
        <begin position="29"/>
        <end position="377"/>
    </location>
</feature>
<keyword evidence="1" id="KW-1015">Disulfide bond</keyword>
<keyword evidence="4" id="KW-0812">Transmembrane</keyword>
<dbReference type="Gene3D" id="2.60.40.10">
    <property type="entry name" value="Immunoglobulins"/>
    <property type="match status" value="3"/>
</dbReference>
<dbReference type="GeneID" id="112682018"/>
<reference evidence="8" key="1">
    <citation type="submission" date="2025-08" db="UniProtKB">
        <authorList>
            <consortium name="RefSeq"/>
        </authorList>
    </citation>
    <scope>IDENTIFICATION</scope>
    <source>
        <tissue evidence="8">Whole body</tissue>
    </source>
</reference>
<protein>
    <submittedName>
        <fullName evidence="8">Neuroplastin isoform X1</fullName>
    </submittedName>
</protein>
<evidence type="ECO:0000313" key="7">
    <source>
        <dbReference type="Proteomes" id="UP000694846"/>
    </source>
</evidence>
<keyword evidence="2" id="KW-0393">Immunoglobulin domain</keyword>
<feature type="domain" description="Ig-like" evidence="6">
    <location>
        <begin position="143"/>
        <end position="216"/>
    </location>
</feature>
<dbReference type="PANTHER" id="PTHR45889">
    <property type="entry name" value="IG-LIKE DOMAIN-CONTAINING PROTEIN"/>
    <property type="match status" value="1"/>
</dbReference>
<keyword evidence="4" id="KW-0472">Membrane</keyword>
<dbReference type="InterPro" id="IPR013151">
    <property type="entry name" value="Immunoglobulin_dom"/>
</dbReference>
<feature type="region of interest" description="Disordered" evidence="3">
    <location>
        <begin position="351"/>
        <end position="377"/>
    </location>
</feature>
<dbReference type="Pfam" id="PF07679">
    <property type="entry name" value="I-set"/>
    <property type="match status" value="1"/>
</dbReference>
<feature type="signal peptide" evidence="5">
    <location>
        <begin position="1"/>
        <end position="28"/>
    </location>
</feature>
<sequence length="377" mass="42748">MCWNPLSVVVCSVVFCALLDFAPSGVLADEPSYEGNTTVKEGEPFKITCRVSVFQVIKWQRDGHNLVPDEHYNISEDVTSNNLFVSTISANSASSMHTGAYRCTTQYNKFHVLYVVTADVTVKANYDYGENYRVGQYKTKLLLHCSIEGNQDSIKYIWKWFKGDQEISSDDDTPHHVEVKENELVVNRFVESDAGPYTCKLLNSNNNQVLGSKSFNVILKPYVKLPKTATYIEGEKMELECIVFGKPTPEVSWRFENNTLFPSEHIKFLANKRNISNAILVLDPITMKDRGNFYCTGKNSVFLDPVVSDPSYVRIKDKMAALWPFLGICAEVIILCLIIFIYEKKRNKAEFEESDTDQGPETNNANDHSGGDVRHRK</sequence>
<dbReference type="PROSITE" id="PS50835">
    <property type="entry name" value="IG_LIKE"/>
    <property type="match status" value="3"/>
</dbReference>
<dbReference type="SUPFAM" id="SSF48726">
    <property type="entry name" value="Immunoglobulin"/>
    <property type="match status" value="3"/>
</dbReference>
<proteinExistence type="predicted"/>
<dbReference type="OrthoDB" id="5970915at2759"/>
<dbReference type="CTD" id="682"/>
<keyword evidence="5" id="KW-0732">Signal</keyword>
<name>A0A8B8FCT4_9HEMI</name>
<dbReference type="Pfam" id="PF00047">
    <property type="entry name" value="ig"/>
    <property type="match status" value="1"/>
</dbReference>
<dbReference type="AlphaFoldDB" id="A0A8B8FCT4"/>
<dbReference type="SMART" id="SM00408">
    <property type="entry name" value="IGc2"/>
    <property type="match status" value="3"/>
</dbReference>
<accession>A0A8B8FCT4</accession>
<dbReference type="PANTHER" id="PTHR45889:SF8">
    <property type="entry name" value="IG-LIKE DOMAIN-CONTAINING PROTEIN"/>
    <property type="match status" value="1"/>
</dbReference>